<dbReference type="EMBL" id="JAZHXJ010000748">
    <property type="protein sequence ID" value="KAL1852371.1"/>
    <property type="molecule type" value="Genomic_DNA"/>
</dbReference>
<evidence type="ECO:0000313" key="3">
    <source>
        <dbReference type="EMBL" id="KAL1852371.1"/>
    </source>
</evidence>
<evidence type="ECO:0000256" key="1">
    <source>
        <dbReference type="SAM" id="MobiDB-lite"/>
    </source>
</evidence>
<keyword evidence="2" id="KW-1133">Transmembrane helix</keyword>
<keyword evidence="2" id="KW-0812">Transmembrane</keyword>
<feature type="compositionally biased region" description="Low complexity" evidence="1">
    <location>
        <begin position="57"/>
        <end position="67"/>
    </location>
</feature>
<name>A0ABR3W3L7_9PEZI</name>
<reference evidence="3 4" key="1">
    <citation type="journal article" date="2024" name="Commun. Biol.">
        <title>Comparative genomic analysis of thermophilic fungi reveals convergent evolutionary adaptations and gene losses.</title>
        <authorList>
            <person name="Steindorff A.S."/>
            <person name="Aguilar-Pontes M.V."/>
            <person name="Robinson A.J."/>
            <person name="Andreopoulos B."/>
            <person name="LaButti K."/>
            <person name="Kuo A."/>
            <person name="Mondo S."/>
            <person name="Riley R."/>
            <person name="Otillar R."/>
            <person name="Haridas S."/>
            <person name="Lipzen A."/>
            <person name="Grimwood J."/>
            <person name="Schmutz J."/>
            <person name="Clum A."/>
            <person name="Reid I.D."/>
            <person name="Moisan M.C."/>
            <person name="Butler G."/>
            <person name="Nguyen T.T.M."/>
            <person name="Dewar K."/>
            <person name="Conant G."/>
            <person name="Drula E."/>
            <person name="Henrissat B."/>
            <person name="Hansel C."/>
            <person name="Singer S."/>
            <person name="Hutchinson M.I."/>
            <person name="de Vries R.P."/>
            <person name="Natvig D.O."/>
            <person name="Powell A.J."/>
            <person name="Tsang A."/>
            <person name="Grigoriev I.V."/>
        </authorList>
    </citation>
    <scope>NUCLEOTIDE SEQUENCE [LARGE SCALE GENOMIC DNA]</scope>
    <source>
        <strain evidence="3 4">ATCC 24622</strain>
    </source>
</reference>
<accession>A0ABR3W3L7</accession>
<evidence type="ECO:0000313" key="4">
    <source>
        <dbReference type="Proteomes" id="UP001586593"/>
    </source>
</evidence>
<gene>
    <name evidence="3" type="ORF">VTK73DRAFT_9240</name>
</gene>
<evidence type="ECO:0000256" key="2">
    <source>
        <dbReference type="SAM" id="Phobius"/>
    </source>
</evidence>
<sequence length="268" mass="28967">MQGLSGGPSPMTAPAAGPYTFVDSSLTAATAAATTSIPAGTLRAVRKRRSLSHNRRASASAAAASSSTTLMMGGADASSPERRGRGGHRRHPSDPFGPDSAAATTLREKLVGGGSPQRRRRTSSSSPAKKQTTMTPQFVNFTPEDHDVLMTGVAPSGSSKTKARREREAAEKEQQMKEILMKAVAASGGDVTRWLCRWCFVFLTSLFPLAGWVFFYFVVMVFLIFFPFCFAVLNFISRPSLRRCLQCVLQGRLCLTDFSFSLVTHLCS</sequence>
<protein>
    <submittedName>
        <fullName evidence="3">Uncharacterized protein</fullName>
    </submittedName>
</protein>
<feature type="region of interest" description="Disordered" evidence="1">
    <location>
        <begin position="47"/>
        <end position="137"/>
    </location>
</feature>
<comment type="caution">
    <text evidence="3">The sequence shown here is derived from an EMBL/GenBank/DDBJ whole genome shotgun (WGS) entry which is preliminary data.</text>
</comment>
<organism evidence="3 4">
    <name type="scientific">Phialemonium thermophilum</name>
    <dbReference type="NCBI Taxonomy" id="223376"/>
    <lineage>
        <taxon>Eukaryota</taxon>
        <taxon>Fungi</taxon>
        <taxon>Dikarya</taxon>
        <taxon>Ascomycota</taxon>
        <taxon>Pezizomycotina</taxon>
        <taxon>Sordariomycetes</taxon>
        <taxon>Sordariomycetidae</taxon>
        <taxon>Cephalothecales</taxon>
        <taxon>Cephalothecaceae</taxon>
        <taxon>Phialemonium</taxon>
    </lineage>
</organism>
<feature type="transmembrane region" description="Helical" evidence="2">
    <location>
        <begin position="209"/>
        <end position="233"/>
    </location>
</feature>
<feature type="compositionally biased region" description="Basic residues" evidence="1">
    <location>
        <begin position="47"/>
        <end position="56"/>
    </location>
</feature>
<dbReference type="Proteomes" id="UP001586593">
    <property type="component" value="Unassembled WGS sequence"/>
</dbReference>
<feature type="compositionally biased region" description="Polar residues" evidence="1">
    <location>
        <begin position="127"/>
        <end position="137"/>
    </location>
</feature>
<feature type="region of interest" description="Disordered" evidence="1">
    <location>
        <begin position="150"/>
        <end position="172"/>
    </location>
</feature>
<keyword evidence="4" id="KW-1185">Reference proteome</keyword>
<keyword evidence="2" id="KW-0472">Membrane</keyword>
<proteinExistence type="predicted"/>